<gene>
    <name evidence="1" type="ORF">OLEA9_A062610</name>
</gene>
<dbReference type="Proteomes" id="UP000594638">
    <property type="component" value="Unassembled WGS sequence"/>
</dbReference>
<organism evidence="1 2">
    <name type="scientific">Olea europaea subsp. europaea</name>
    <dbReference type="NCBI Taxonomy" id="158383"/>
    <lineage>
        <taxon>Eukaryota</taxon>
        <taxon>Viridiplantae</taxon>
        <taxon>Streptophyta</taxon>
        <taxon>Embryophyta</taxon>
        <taxon>Tracheophyta</taxon>
        <taxon>Spermatophyta</taxon>
        <taxon>Magnoliopsida</taxon>
        <taxon>eudicotyledons</taxon>
        <taxon>Gunneridae</taxon>
        <taxon>Pentapetalae</taxon>
        <taxon>asterids</taxon>
        <taxon>lamiids</taxon>
        <taxon>Lamiales</taxon>
        <taxon>Oleaceae</taxon>
        <taxon>Oleeae</taxon>
        <taxon>Olea</taxon>
    </lineage>
</organism>
<evidence type="ECO:0000313" key="2">
    <source>
        <dbReference type="Proteomes" id="UP000594638"/>
    </source>
</evidence>
<sequence length="135" mass="14976">MSGFFKFVLVSTIGLLEPSRRRCNNLVDVSTAPLQRSHVKHIFAIAVRRHPTILTSKSIRYLPSGLSLHPLSTNNRCDDASGQSCRCSHGEDVVTIVSKAKISLNAVVAAPMMRCWHRCYNNDDAVEQRSPPIFG</sequence>
<dbReference type="AlphaFoldDB" id="A0A8S0VLF8"/>
<name>A0A8S0VLF8_OLEEU</name>
<protein>
    <submittedName>
        <fullName evidence="1">Uncharacterized protein</fullName>
    </submittedName>
</protein>
<comment type="caution">
    <text evidence="1">The sequence shown here is derived from an EMBL/GenBank/DDBJ whole genome shotgun (WGS) entry which is preliminary data.</text>
</comment>
<reference evidence="1 2" key="1">
    <citation type="submission" date="2019-12" db="EMBL/GenBank/DDBJ databases">
        <authorList>
            <person name="Alioto T."/>
            <person name="Alioto T."/>
            <person name="Gomez Garrido J."/>
        </authorList>
    </citation>
    <scope>NUCLEOTIDE SEQUENCE [LARGE SCALE GENOMIC DNA]</scope>
</reference>
<evidence type="ECO:0000313" key="1">
    <source>
        <dbReference type="EMBL" id="CAA3032350.1"/>
    </source>
</evidence>
<accession>A0A8S0VLF8</accession>
<dbReference type="EMBL" id="CACTIH010009564">
    <property type="protein sequence ID" value="CAA3032350.1"/>
    <property type="molecule type" value="Genomic_DNA"/>
</dbReference>
<keyword evidence="2" id="KW-1185">Reference proteome</keyword>
<proteinExistence type="predicted"/>
<dbReference type="Gramene" id="OE9A062610T1">
    <property type="protein sequence ID" value="OE9A062610C1"/>
    <property type="gene ID" value="OE9A062610"/>
</dbReference>